<protein>
    <submittedName>
        <fullName evidence="1">Uncharacterized protein</fullName>
    </submittedName>
</protein>
<evidence type="ECO:0000313" key="1">
    <source>
        <dbReference type="Ensembl" id="ENSMMMP00000028324.1"/>
    </source>
</evidence>
<name>A0A8C6AED4_MARMA</name>
<accession>A0A8C6AED4</accession>
<reference evidence="1" key="1">
    <citation type="submission" date="2025-08" db="UniProtKB">
        <authorList>
            <consortium name="Ensembl"/>
        </authorList>
    </citation>
    <scope>IDENTIFICATION</scope>
</reference>
<dbReference type="Ensembl" id="ENSMMMT00000032027.1">
    <property type="protein sequence ID" value="ENSMMMP00000028324.1"/>
    <property type="gene ID" value="ENSMMMG00000024685.1"/>
</dbReference>
<evidence type="ECO:0000313" key="2">
    <source>
        <dbReference type="Proteomes" id="UP000694407"/>
    </source>
</evidence>
<dbReference type="GeneTree" id="ENSGT01130000281383"/>
<organism evidence="1 2">
    <name type="scientific">Marmota marmota marmota</name>
    <name type="common">Alpine marmot</name>
    <dbReference type="NCBI Taxonomy" id="9994"/>
    <lineage>
        <taxon>Eukaryota</taxon>
        <taxon>Metazoa</taxon>
        <taxon>Chordata</taxon>
        <taxon>Craniata</taxon>
        <taxon>Vertebrata</taxon>
        <taxon>Euteleostomi</taxon>
        <taxon>Mammalia</taxon>
        <taxon>Eutheria</taxon>
        <taxon>Euarchontoglires</taxon>
        <taxon>Glires</taxon>
        <taxon>Rodentia</taxon>
        <taxon>Sciuromorpha</taxon>
        <taxon>Sciuridae</taxon>
        <taxon>Xerinae</taxon>
        <taxon>Marmotini</taxon>
        <taxon>Marmota</taxon>
    </lineage>
</organism>
<sequence>MSGDRTKSYELNQEKFHADDNLKIICLRPNAVGKSKLMERFLMNGFQLQQTVPSPALVGLSLHFGI</sequence>
<dbReference type="AlphaFoldDB" id="A0A8C6AED4"/>
<dbReference type="Proteomes" id="UP000694407">
    <property type="component" value="Unplaced"/>
</dbReference>
<reference evidence="1" key="2">
    <citation type="submission" date="2025-09" db="UniProtKB">
        <authorList>
            <consortium name="Ensembl"/>
        </authorList>
    </citation>
    <scope>IDENTIFICATION</scope>
</reference>
<keyword evidence="2" id="KW-1185">Reference proteome</keyword>
<proteinExistence type="predicted"/>